<evidence type="ECO:0000256" key="2">
    <source>
        <dbReference type="ARBA" id="ARBA00004249"/>
    </source>
</evidence>
<evidence type="ECO:0000256" key="5">
    <source>
        <dbReference type="ARBA" id="ARBA00022448"/>
    </source>
</evidence>
<keyword evidence="6" id="KW-1003">Cell membrane</keyword>
<dbReference type="PANTHER" id="PTHR30558">
    <property type="entry name" value="EXBD MEMBRANE COMPONENT OF PMF-DRIVEN MACROMOLECULE IMPORT SYSTEM"/>
    <property type="match status" value="1"/>
</dbReference>
<keyword evidence="15" id="KW-1185">Reference proteome</keyword>
<feature type="transmembrane region" description="Helical" evidence="13">
    <location>
        <begin position="20"/>
        <end position="40"/>
    </location>
</feature>
<evidence type="ECO:0000256" key="8">
    <source>
        <dbReference type="ARBA" id="ARBA00022692"/>
    </source>
</evidence>
<comment type="subunit">
    <text evidence="4">The accessory proteins ExbB and ExbD seem to form a complex with TonB.</text>
</comment>
<evidence type="ECO:0000313" key="15">
    <source>
        <dbReference type="Proteomes" id="UP001202281"/>
    </source>
</evidence>
<keyword evidence="11 13" id="KW-0472">Membrane</keyword>
<name>A0ABT0BQ97_9SPHN</name>
<evidence type="ECO:0000256" key="1">
    <source>
        <dbReference type="ARBA" id="ARBA00003540"/>
    </source>
</evidence>
<proteinExistence type="inferred from homology"/>
<dbReference type="Proteomes" id="UP001202281">
    <property type="component" value="Unassembled WGS sequence"/>
</dbReference>
<dbReference type="EMBL" id="JALHLG010000011">
    <property type="protein sequence ID" value="MCJ2187235.1"/>
    <property type="molecule type" value="Genomic_DNA"/>
</dbReference>
<evidence type="ECO:0000256" key="4">
    <source>
        <dbReference type="ARBA" id="ARBA00011471"/>
    </source>
</evidence>
<evidence type="ECO:0000256" key="6">
    <source>
        <dbReference type="ARBA" id="ARBA00022475"/>
    </source>
</evidence>
<comment type="function">
    <text evidence="1">Involved in the TonB-dependent energy-dependent transport of various receptor-bound substrates.</text>
</comment>
<comment type="similarity">
    <text evidence="3 12">Belongs to the ExbD/TolR family.</text>
</comment>
<evidence type="ECO:0000256" key="7">
    <source>
        <dbReference type="ARBA" id="ARBA00022519"/>
    </source>
</evidence>
<evidence type="ECO:0000256" key="12">
    <source>
        <dbReference type="RuleBase" id="RU003879"/>
    </source>
</evidence>
<keyword evidence="7" id="KW-0997">Cell inner membrane</keyword>
<protein>
    <submittedName>
        <fullName evidence="14">Biopolymer transporter ExbD</fullName>
    </submittedName>
</protein>
<accession>A0ABT0BQ97</accession>
<evidence type="ECO:0000256" key="13">
    <source>
        <dbReference type="SAM" id="Phobius"/>
    </source>
</evidence>
<organism evidence="14 15">
    <name type="scientific">Novosphingobium beihaiensis</name>
    <dbReference type="NCBI Taxonomy" id="2930389"/>
    <lineage>
        <taxon>Bacteria</taxon>
        <taxon>Pseudomonadati</taxon>
        <taxon>Pseudomonadota</taxon>
        <taxon>Alphaproteobacteria</taxon>
        <taxon>Sphingomonadales</taxon>
        <taxon>Sphingomonadaceae</taxon>
        <taxon>Novosphingobium</taxon>
    </lineage>
</organism>
<evidence type="ECO:0000256" key="9">
    <source>
        <dbReference type="ARBA" id="ARBA00022927"/>
    </source>
</evidence>
<keyword evidence="5 12" id="KW-0813">Transport</keyword>
<dbReference type="RefSeq" id="WP_243920661.1">
    <property type="nucleotide sequence ID" value="NZ_JALHLG010000011.1"/>
</dbReference>
<keyword evidence="10 13" id="KW-1133">Transmembrane helix</keyword>
<evidence type="ECO:0000256" key="3">
    <source>
        <dbReference type="ARBA" id="ARBA00005811"/>
    </source>
</evidence>
<reference evidence="14 15" key="1">
    <citation type="submission" date="2022-04" db="EMBL/GenBank/DDBJ databases">
        <title>Identification of a novel bacterium isolated from mangrove sediments.</title>
        <authorList>
            <person name="Pan X."/>
        </authorList>
    </citation>
    <scope>NUCLEOTIDE SEQUENCE [LARGE SCALE GENOMIC DNA]</scope>
    <source>
        <strain evidence="14 15">B2638</strain>
    </source>
</reference>
<dbReference type="Pfam" id="PF02472">
    <property type="entry name" value="ExbD"/>
    <property type="match status" value="1"/>
</dbReference>
<evidence type="ECO:0000313" key="14">
    <source>
        <dbReference type="EMBL" id="MCJ2187235.1"/>
    </source>
</evidence>
<dbReference type="InterPro" id="IPR003400">
    <property type="entry name" value="ExbD"/>
</dbReference>
<evidence type="ECO:0000256" key="10">
    <source>
        <dbReference type="ARBA" id="ARBA00022989"/>
    </source>
</evidence>
<comment type="caution">
    <text evidence="14">The sequence shown here is derived from an EMBL/GenBank/DDBJ whole genome shotgun (WGS) entry which is preliminary data.</text>
</comment>
<evidence type="ECO:0000256" key="11">
    <source>
        <dbReference type="ARBA" id="ARBA00023136"/>
    </source>
</evidence>
<keyword evidence="9 12" id="KW-0653">Protein transport</keyword>
<comment type="subcellular location">
    <subcellularLocation>
        <location evidence="2">Cell inner membrane</location>
        <topology evidence="2">Single-pass type II membrane protein</topology>
    </subcellularLocation>
    <subcellularLocation>
        <location evidence="12">Cell membrane</location>
        <topology evidence="12">Single-pass type II membrane protein</topology>
    </subcellularLocation>
</comment>
<sequence>MASAAPAVPQDPIAAINTTPLIDVMLVLLIMFVITIPAATNSVDIDLPGKSTPPPLAADSVKNKVVLTGQGQVLWNGVAVTGPQLAALLHQTMRMPIEPELQFEPEADASYDQALRVVDTIKASGVTRFGFVGNERHRQFGK</sequence>
<dbReference type="PANTHER" id="PTHR30558:SF12">
    <property type="entry name" value="BIOPOLYMER TRANSPORT PROTEIN EXBD"/>
    <property type="match status" value="1"/>
</dbReference>
<gene>
    <name evidence="14" type="ORF">MTR66_10485</name>
</gene>
<keyword evidence="8 12" id="KW-0812">Transmembrane</keyword>